<name>A0A8I6RFY1_CIMLE</name>
<feature type="compositionally biased region" description="Basic and acidic residues" evidence="1">
    <location>
        <begin position="202"/>
        <end position="225"/>
    </location>
</feature>
<feature type="region of interest" description="Disordered" evidence="1">
    <location>
        <begin position="202"/>
        <end position="228"/>
    </location>
</feature>
<dbReference type="KEGG" id="clec:106664349"/>
<protein>
    <submittedName>
        <fullName evidence="2">Uncharacterized protein</fullName>
    </submittedName>
</protein>
<reference evidence="2" key="1">
    <citation type="submission" date="2022-01" db="UniProtKB">
        <authorList>
            <consortium name="EnsemblMetazoa"/>
        </authorList>
    </citation>
    <scope>IDENTIFICATION</scope>
</reference>
<proteinExistence type="predicted"/>
<accession>A0A8I6RFY1</accession>
<evidence type="ECO:0000313" key="2">
    <source>
        <dbReference type="EnsemblMetazoa" id="XP_014245503.1"/>
    </source>
</evidence>
<dbReference type="Proteomes" id="UP000494040">
    <property type="component" value="Unassembled WGS sequence"/>
</dbReference>
<keyword evidence="3" id="KW-1185">Reference proteome</keyword>
<sequence>MTKNLKNLVDSAFKGGKTIGYELDIWIESKKHNIVNFVFANQKIFFSNTAAQNWKTQPAQMSSITENVGRVKMQEIGEFTWDRLPHLATQVEIYNHTPYYQFQEVKGNYNIQDLNYSIFKKASVNHKEIAEKTKDHTLNIRSYYRNRWIQEHKEKRKDNITKQAVKISPKGLAVVNRSWQAPHEASIYRKLVSKQFFDEESKGYEGSNKLDDLSESKKEHSRPDQLNKNLCNNMAKQNLEFSKLNSQNHYYQWIKSVSTQGSLFPVTQMMNCTHPKEEKDISDTLGSKSISNPQYDVVIITNPKNTTLNTKELGEDAMNTTSVQLEKETSIEKNVISIN</sequence>
<organism evidence="2 3">
    <name type="scientific">Cimex lectularius</name>
    <name type="common">Bed bug</name>
    <name type="synonym">Acanthia lectularia</name>
    <dbReference type="NCBI Taxonomy" id="79782"/>
    <lineage>
        <taxon>Eukaryota</taxon>
        <taxon>Metazoa</taxon>
        <taxon>Ecdysozoa</taxon>
        <taxon>Arthropoda</taxon>
        <taxon>Hexapoda</taxon>
        <taxon>Insecta</taxon>
        <taxon>Pterygota</taxon>
        <taxon>Neoptera</taxon>
        <taxon>Paraneoptera</taxon>
        <taxon>Hemiptera</taxon>
        <taxon>Heteroptera</taxon>
        <taxon>Panheteroptera</taxon>
        <taxon>Cimicomorpha</taxon>
        <taxon>Cimicidae</taxon>
        <taxon>Cimex</taxon>
    </lineage>
</organism>
<evidence type="ECO:0000313" key="3">
    <source>
        <dbReference type="Proteomes" id="UP000494040"/>
    </source>
</evidence>
<dbReference type="AlphaFoldDB" id="A0A8I6RFY1"/>
<dbReference type="EnsemblMetazoa" id="XM_014390017.2">
    <property type="protein sequence ID" value="XP_014245503.1"/>
    <property type="gene ID" value="LOC106664349"/>
</dbReference>
<evidence type="ECO:0000256" key="1">
    <source>
        <dbReference type="SAM" id="MobiDB-lite"/>
    </source>
</evidence>
<dbReference type="RefSeq" id="XP_014245503.1">
    <property type="nucleotide sequence ID" value="XM_014390017.2"/>
</dbReference>
<dbReference type="GeneID" id="106664349"/>